<dbReference type="PANTHER" id="PTHR12390">
    <property type="entry name" value="UROPORPHYRINOGEN III SYNTHASE"/>
    <property type="match status" value="1"/>
</dbReference>
<evidence type="ECO:0000259" key="1">
    <source>
        <dbReference type="Pfam" id="PF02602"/>
    </source>
</evidence>
<reference evidence="3" key="1">
    <citation type="submission" date="2019-05" db="EMBL/GenBank/DDBJ databases">
        <title>Flavobacterium profundi sp. nov., isolated from a deep-sea seamount.</title>
        <authorList>
            <person name="Zhang D.-C."/>
        </authorList>
    </citation>
    <scope>NUCLEOTIDE SEQUENCE [LARGE SCALE GENOMIC DNA]</scope>
    <source>
        <strain evidence="3">TP390</strain>
    </source>
</reference>
<dbReference type="GO" id="GO:0005829">
    <property type="term" value="C:cytosol"/>
    <property type="evidence" value="ECO:0007669"/>
    <property type="project" value="TreeGrafter"/>
</dbReference>
<comment type="caution">
    <text evidence="2">The sequence shown here is derived from an EMBL/GenBank/DDBJ whole genome shotgun (WGS) entry which is preliminary data.</text>
</comment>
<dbReference type="SUPFAM" id="SSF69618">
    <property type="entry name" value="HemD-like"/>
    <property type="match status" value="1"/>
</dbReference>
<dbReference type="Gene3D" id="3.40.50.10090">
    <property type="match status" value="2"/>
</dbReference>
<dbReference type="Pfam" id="PF02602">
    <property type="entry name" value="HEM4"/>
    <property type="match status" value="1"/>
</dbReference>
<dbReference type="RefSeq" id="WP_140997901.1">
    <property type="nucleotide sequence ID" value="NZ_VDCZ01000007.1"/>
</dbReference>
<organism evidence="2 3">
    <name type="scientific">Flavobacterium profundi</name>
    <dbReference type="NCBI Taxonomy" id="1774945"/>
    <lineage>
        <taxon>Bacteria</taxon>
        <taxon>Pseudomonadati</taxon>
        <taxon>Bacteroidota</taxon>
        <taxon>Flavobacteriia</taxon>
        <taxon>Flavobacteriales</taxon>
        <taxon>Flavobacteriaceae</taxon>
        <taxon>Flavobacterium</taxon>
    </lineage>
</organism>
<dbReference type="AlphaFoldDB" id="A0A6I4IIQ7"/>
<dbReference type="PANTHER" id="PTHR12390:SF0">
    <property type="entry name" value="UROPORPHYRINOGEN-III SYNTHASE"/>
    <property type="match status" value="1"/>
</dbReference>
<accession>A0A6I4IIQ7</accession>
<dbReference type="EMBL" id="WQLW01000007">
    <property type="protein sequence ID" value="MVO09518.1"/>
    <property type="molecule type" value="Genomic_DNA"/>
</dbReference>
<gene>
    <name evidence="2" type="ORF">GOQ30_10145</name>
</gene>
<dbReference type="InterPro" id="IPR003754">
    <property type="entry name" value="4pyrrol_synth_uPrphyn_synth"/>
</dbReference>
<dbReference type="InterPro" id="IPR039793">
    <property type="entry name" value="UROS/Hem4"/>
</dbReference>
<dbReference type="GO" id="GO:0006780">
    <property type="term" value="P:uroporphyrinogen III biosynthetic process"/>
    <property type="evidence" value="ECO:0007669"/>
    <property type="project" value="InterPro"/>
</dbReference>
<sequence>MVILSTKELNKKQLALFDQKKFALIHADFIKIKWLKFVGNKINECLIFTSKNAVKSVLKSKNIEALKDKDCFCVGEKTKKLLETNGFHVIRHEKDANTLAETICEKYFQKTFTFFSGNLRKEILPKKLLDKKIRLEEITTYKTILQPKRIVLETAAILFFSPSAVESFLEKNTIQNQVCFCIGNTTAQSLEKNSTSIATDKIIIANEPSVESVIEEVIHYYNS</sequence>
<feature type="domain" description="Tetrapyrrole biosynthesis uroporphyrinogen III synthase" evidence="1">
    <location>
        <begin position="44"/>
        <end position="214"/>
    </location>
</feature>
<name>A0A6I4IIQ7_9FLAO</name>
<keyword evidence="3" id="KW-1185">Reference proteome</keyword>
<evidence type="ECO:0000313" key="2">
    <source>
        <dbReference type="EMBL" id="MVO09518.1"/>
    </source>
</evidence>
<dbReference type="Proteomes" id="UP000431264">
    <property type="component" value="Unassembled WGS sequence"/>
</dbReference>
<dbReference type="GO" id="GO:0004852">
    <property type="term" value="F:uroporphyrinogen-III synthase activity"/>
    <property type="evidence" value="ECO:0007669"/>
    <property type="project" value="InterPro"/>
</dbReference>
<proteinExistence type="predicted"/>
<evidence type="ECO:0000313" key="3">
    <source>
        <dbReference type="Proteomes" id="UP000431264"/>
    </source>
</evidence>
<dbReference type="OrthoDB" id="1523900at2"/>
<protein>
    <submittedName>
        <fullName evidence="2">Uroporphyrinogen-III synthase</fullName>
    </submittedName>
</protein>
<dbReference type="InterPro" id="IPR036108">
    <property type="entry name" value="4pyrrol_syn_uPrphyn_synt_sf"/>
</dbReference>
<dbReference type="CDD" id="cd06578">
    <property type="entry name" value="HemD"/>
    <property type="match status" value="1"/>
</dbReference>